<feature type="region of interest" description="Disordered" evidence="1">
    <location>
        <begin position="86"/>
        <end position="113"/>
    </location>
</feature>
<dbReference type="Proteomes" id="UP001301769">
    <property type="component" value="Unassembled WGS sequence"/>
</dbReference>
<organism evidence="2 3">
    <name type="scientific">Rhypophila decipiens</name>
    <dbReference type="NCBI Taxonomy" id="261697"/>
    <lineage>
        <taxon>Eukaryota</taxon>
        <taxon>Fungi</taxon>
        <taxon>Dikarya</taxon>
        <taxon>Ascomycota</taxon>
        <taxon>Pezizomycotina</taxon>
        <taxon>Sordariomycetes</taxon>
        <taxon>Sordariomycetidae</taxon>
        <taxon>Sordariales</taxon>
        <taxon>Naviculisporaceae</taxon>
        <taxon>Rhypophila</taxon>
    </lineage>
</organism>
<feature type="region of interest" description="Disordered" evidence="1">
    <location>
        <begin position="507"/>
        <end position="526"/>
    </location>
</feature>
<evidence type="ECO:0000313" key="3">
    <source>
        <dbReference type="Proteomes" id="UP001301769"/>
    </source>
</evidence>
<evidence type="ECO:0000313" key="2">
    <source>
        <dbReference type="EMBL" id="KAK4206047.1"/>
    </source>
</evidence>
<reference evidence="2" key="1">
    <citation type="journal article" date="2023" name="Mol. Phylogenet. Evol.">
        <title>Genome-scale phylogeny and comparative genomics of the fungal order Sordariales.</title>
        <authorList>
            <person name="Hensen N."/>
            <person name="Bonometti L."/>
            <person name="Westerberg I."/>
            <person name="Brannstrom I.O."/>
            <person name="Guillou S."/>
            <person name="Cros-Aarteil S."/>
            <person name="Calhoun S."/>
            <person name="Haridas S."/>
            <person name="Kuo A."/>
            <person name="Mondo S."/>
            <person name="Pangilinan J."/>
            <person name="Riley R."/>
            <person name="LaButti K."/>
            <person name="Andreopoulos B."/>
            <person name="Lipzen A."/>
            <person name="Chen C."/>
            <person name="Yan M."/>
            <person name="Daum C."/>
            <person name="Ng V."/>
            <person name="Clum A."/>
            <person name="Steindorff A."/>
            <person name="Ohm R.A."/>
            <person name="Martin F."/>
            <person name="Silar P."/>
            <person name="Natvig D.O."/>
            <person name="Lalanne C."/>
            <person name="Gautier V."/>
            <person name="Ament-Velasquez S.L."/>
            <person name="Kruys A."/>
            <person name="Hutchinson M.I."/>
            <person name="Powell A.J."/>
            <person name="Barry K."/>
            <person name="Miller A.N."/>
            <person name="Grigoriev I.V."/>
            <person name="Debuchy R."/>
            <person name="Gladieux P."/>
            <person name="Hiltunen Thoren M."/>
            <person name="Johannesson H."/>
        </authorList>
    </citation>
    <scope>NUCLEOTIDE SEQUENCE</scope>
    <source>
        <strain evidence="2">PSN293</strain>
    </source>
</reference>
<sequence length="526" mass="57271">MGVNQQLPQSGVSPGLIKNLSFRQHSNSAVASSSDARPPEAPVTAQPNPQLTPILEIAEPDERAWRRSFQGLCFFESPFCFHSFQTQDSENASPPGNKRENIDSGYASLASTPTQDNDQAFKLKVFSTIEVPKELDSRFFDLKVLYSQQILEAIWKDRKNRGDISMKLKYMGVDGKGAKPFIVIHCDKRAAKRVKKFFSQEHVLEDLGTDFQVHIVEGGLISLGGLEDVYVWGHKPDNTLCGTGVVLTKLKEGDPTVATLGGIVLVKVGILLRLYGVKAGHDIARAYGPEYPEQEDASDSDDDEEETRDKGDASNDMDHIRALDSAGWKAGGIVRPPLIGIVDGNVFPPEQVSDDWGLITLHLGEMPKGNYIQYMSAGSFLLSQPLFAKQVISIKKRQTTPVVVITSRGLQAGTLAANGSSMVSAIGVNFVSVFDFIPNPNSELIPGDSGSWVVKKETGKVYGHVVSVDSFGEAYIMPIQGTLDEIKSHLHDDSVVLPSESEPSVLCADSGYSTMQNTPEIDSDSD</sequence>
<reference evidence="2" key="2">
    <citation type="submission" date="2023-05" db="EMBL/GenBank/DDBJ databases">
        <authorList>
            <consortium name="Lawrence Berkeley National Laboratory"/>
            <person name="Steindorff A."/>
            <person name="Hensen N."/>
            <person name="Bonometti L."/>
            <person name="Westerberg I."/>
            <person name="Brannstrom I.O."/>
            <person name="Guillou S."/>
            <person name="Cros-Aarteil S."/>
            <person name="Calhoun S."/>
            <person name="Haridas S."/>
            <person name="Kuo A."/>
            <person name="Mondo S."/>
            <person name="Pangilinan J."/>
            <person name="Riley R."/>
            <person name="Labutti K."/>
            <person name="Andreopoulos B."/>
            <person name="Lipzen A."/>
            <person name="Chen C."/>
            <person name="Yanf M."/>
            <person name="Daum C."/>
            <person name="Ng V."/>
            <person name="Clum A."/>
            <person name="Ohm R."/>
            <person name="Martin F."/>
            <person name="Silar P."/>
            <person name="Natvig D."/>
            <person name="Lalanne C."/>
            <person name="Gautier V."/>
            <person name="Ament-Velasquez S.L."/>
            <person name="Kruys A."/>
            <person name="Hutchinson M.I."/>
            <person name="Powell A.J."/>
            <person name="Barry K."/>
            <person name="Miller A.N."/>
            <person name="Grigoriev I.V."/>
            <person name="Debuchy R."/>
            <person name="Gladieux P."/>
            <person name="Thoren M.H."/>
            <person name="Johannesson H."/>
        </authorList>
    </citation>
    <scope>NUCLEOTIDE SEQUENCE</scope>
    <source>
        <strain evidence="2">PSN293</strain>
    </source>
</reference>
<proteinExistence type="predicted"/>
<accession>A0AAN7B157</accession>
<keyword evidence="3" id="KW-1185">Reference proteome</keyword>
<gene>
    <name evidence="2" type="ORF">QBC37DRAFT_329431</name>
</gene>
<protein>
    <submittedName>
        <fullName evidence="2">Uncharacterized protein</fullName>
    </submittedName>
</protein>
<feature type="region of interest" description="Disordered" evidence="1">
    <location>
        <begin position="27"/>
        <end position="51"/>
    </location>
</feature>
<name>A0AAN7B157_9PEZI</name>
<comment type="caution">
    <text evidence="2">The sequence shown here is derived from an EMBL/GenBank/DDBJ whole genome shotgun (WGS) entry which is preliminary data.</text>
</comment>
<dbReference type="AlphaFoldDB" id="A0AAN7B157"/>
<feature type="compositionally biased region" description="Acidic residues" evidence="1">
    <location>
        <begin position="292"/>
        <end position="306"/>
    </location>
</feature>
<feature type="compositionally biased region" description="Basic and acidic residues" evidence="1">
    <location>
        <begin position="307"/>
        <end position="316"/>
    </location>
</feature>
<feature type="region of interest" description="Disordered" evidence="1">
    <location>
        <begin position="286"/>
        <end position="316"/>
    </location>
</feature>
<feature type="compositionally biased region" description="Polar residues" evidence="1">
    <location>
        <begin position="511"/>
        <end position="520"/>
    </location>
</feature>
<evidence type="ECO:0000256" key="1">
    <source>
        <dbReference type="SAM" id="MobiDB-lite"/>
    </source>
</evidence>
<dbReference type="EMBL" id="MU858533">
    <property type="protein sequence ID" value="KAK4206047.1"/>
    <property type="molecule type" value="Genomic_DNA"/>
</dbReference>